<feature type="compositionally biased region" description="Polar residues" evidence="4">
    <location>
        <begin position="204"/>
        <end position="218"/>
    </location>
</feature>
<protein>
    <submittedName>
        <fullName evidence="6">Flagellar hook-length control protein FliK</fullName>
    </submittedName>
</protein>
<feature type="compositionally biased region" description="Low complexity" evidence="4">
    <location>
        <begin position="629"/>
        <end position="639"/>
    </location>
</feature>
<feature type="compositionally biased region" description="Low complexity" evidence="4">
    <location>
        <begin position="97"/>
        <end position="108"/>
    </location>
</feature>
<feature type="compositionally biased region" description="Basic and acidic residues" evidence="4">
    <location>
        <begin position="155"/>
        <end position="164"/>
    </location>
</feature>
<feature type="region of interest" description="Disordered" evidence="4">
    <location>
        <begin position="19"/>
        <end position="143"/>
    </location>
</feature>
<evidence type="ECO:0000313" key="7">
    <source>
        <dbReference type="Proteomes" id="UP000256999"/>
    </source>
</evidence>
<feature type="compositionally biased region" description="Polar residues" evidence="4">
    <location>
        <begin position="321"/>
        <end position="334"/>
    </location>
</feature>
<keyword evidence="6" id="KW-0966">Cell projection</keyword>
<feature type="compositionally biased region" description="Basic and acidic residues" evidence="4">
    <location>
        <begin position="219"/>
        <end position="238"/>
    </location>
</feature>
<evidence type="ECO:0000256" key="3">
    <source>
        <dbReference type="ARBA" id="ARBA00022795"/>
    </source>
</evidence>
<feature type="compositionally biased region" description="Polar residues" evidence="4">
    <location>
        <begin position="298"/>
        <end position="313"/>
    </location>
</feature>
<dbReference type="InterPro" id="IPR038610">
    <property type="entry name" value="FliK-like_C_sf"/>
</dbReference>
<dbReference type="EMBL" id="QUOV01000001">
    <property type="protein sequence ID" value="REL34860.1"/>
    <property type="molecule type" value="Genomic_DNA"/>
</dbReference>
<dbReference type="GO" id="GO:0044780">
    <property type="term" value="P:bacterial-type flagellum assembly"/>
    <property type="evidence" value="ECO:0007669"/>
    <property type="project" value="InterPro"/>
</dbReference>
<comment type="caution">
    <text evidence="6">The sequence shown here is derived from an EMBL/GenBank/DDBJ whole genome shotgun (WGS) entry which is preliminary data.</text>
</comment>
<dbReference type="RefSeq" id="WP_115999535.1">
    <property type="nucleotide sequence ID" value="NZ_QUOV01000001.1"/>
</dbReference>
<comment type="similarity">
    <text evidence="2">Belongs to the FliK family.</text>
</comment>
<keyword evidence="3" id="KW-1005">Bacterial flagellum biogenesis</keyword>
<evidence type="ECO:0000259" key="5">
    <source>
        <dbReference type="Pfam" id="PF02120"/>
    </source>
</evidence>
<dbReference type="PANTHER" id="PTHR37533:SF2">
    <property type="entry name" value="FLAGELLAR HOOK-LENGTH CONTROL PROTEIN"/>
    <property type="match status" value="1"/>
</dbReference>
<feature type="compositionally biased region" description="Low complexity" evidence="4">
    <location>
        <begin position="335"/>
        <end position="347"/>
    </location>
</feature>
<feature type="compositionally biased region" description="Polar residues" evidence="4">
    <location>
        <begin position="491"/>
        <end position="506"/>
    </location>
</feature>
<evidence type="ECO:0000256" key="2">
    <source>
        <dbReference type="ARBA" id="ARBA00009149"/>
    </source>
</evidence>
<accession>A0A3E0UDF3</accession>
<dbReference type="Pfam" id="PF02120">
    <property type="entry name" value="Flg_hook"/>
    <property type="match status" value="1"/>
</dbReference>
<dbReference type="OrthoDB" id="1792985at2"/>
<feature type="region of interest" description="Disordered" evidence="4">
    <location>
        <begin position="629"/>
        <end position="658"/>
    </location>
</feature>
<dbReference type="GO" id="GO:0009424">
    <property type="term" value="C:bacterial-type flagellum hook"/>
    <property type="evidence" value="ECO:0007669"/>
    <property type="project" value="InterPro"/>
</dbReference>
<feature type="compositionally biased region" description="Polar residues" evidence="4">
    <location>
        <begin position="27"/>
        <end position="70"/>
    </location>
</feature>
<evidence type="ECO:0000256" key="1">
    <source>
        <dbReference type="ARBA" id="ARBA00003944"/>
    </source>
</evidence>
<feature type="compositionally biased region" description="Polar residues" evidence="4">
    <location>
        <begin position="121"/>
        <end position="132"/>
    </location>
</feature>
<comment type="function">
    <text evidence="1">Controls the length of the flagellar hook.</text>
</comment>
<feature type="compositionally biased region" description="Polar residues" evidence="4">
    <location>
        <begin position="180"/>
        <end position="192"/>
    </location>
</feature>
<dbReference type="InterPro" id="IPR001635">
    <property type="entry name" value="Flag_hook_Flik"/>
</dbReference>
<dbReference type="PRINTS" id="PR01007">
    <property type="entry name" value="FLGHOOKFLIK"/>
</dbReference>
<dbReference type="InterPro" id="IPR052563">
    <property type="entry name" value="FliK"/>
</dbReference>
<organism evidence="6 7">
    <name type="scientific">Thalassotalea euphylliae</name>
    <dbReference type="NCBI Taxonomy" id="1655234"/>
    <lineage>
        <taxon>Bacteria</taxon>
        <taxon>Pseudomonadati</taxon>
        <taxon>Pseudomonadota</taxon>
        <taxon>Gammaproteobacteria</taxon>
        <taxon>Alteromonadales</taxon>
        <taxon>Colwelliaceae</taxon>
        <taxon>Thalassotalea</taxon>
    </lineage>
</organism>
<evidence type="ECO:0000313" key="6">
    <source>
        <dbReference type="EMBL" id="REL34860.1"/>
    </source>
</evidence>
<reference evidence="6 7" key="1">
    <citation type="submission" date="2018-08" db="EMBL/GenBank/DDBJ databases">
        <title>Thalassotalea euphylliae genome.</title>
        <authorList>
            <person name="Summers S."/>
            <person name="Rice S.A."/>
            <person name="Freckelton M.L."/>
            <person name="Nedved B.T."/>
            <person name="Hadfield M.G."/>
        </authorList>
    </citation>
    <scope>NUCLEOTIDE SEQUENCE [LARGE SCALE GENOMIC DNA]</scope>
    <source>
        <strain evidence="6 7">H2</strain>
    </source>
</reference>
<gene>
    <name evidence="6" type="ORF">DXX92_05495</name>
</gene>
<proteinExistence type="inferred from homology"/>
<feature type="compositionally biased region" description="Low complexity" evidence="4">
    <location>
        <begin position="432"/>
        <end position="455"/>
    </location>
</feature>
<dbReference type="CDD" id="cd17470">
    <property type="entry name" value="T3SS_Flik_C"/>
    <property type="match status" value="1"/>
</dbReference>
<keyword evidence="6" id="KW-0282">Flagellum</keyword>
<dbReference type="InterPro" id="IPR021136">
    <property type="entry name" value="Flagellar_hook_control-like_C"/>
</dbReference>
<feature type="compositionally biased region" description="Polar residues" evidence="4">
    <location>
        <begin position="646"/>
        <end position="655"/>
    </location>
</feature>
<dbReference type="Proteomes" id="UP000256999">
    <property type="component" value="Unassembled WGS sequence"/>
</dbReference>
<name>A0A3E0UDF3_9GAMM</name>
<feature type="compositionally biased region" description="Polar residues" evidence="4">
    <location>
        <begin position="348"/>
        <end position="370"/>
    </location>
</feature>
<feature type="domain" description="Flagellar hook-length control protein-like C-terminal" evidence="5">
    <location>
        <begin position="553"/>
        <end position="635"/>
    </location>
</feature>
<dbReference type="Gene3D" id="3.30.750.140">
    <property type="match status" value="1"/>
</dbReference>
<feature type="region of interest" description="Disordered" evidence="4">
    <location>
        <begin position="487"/>
        <end position="506"/>
    </location>
</feature>
<feature type="region of interest" description="Disordered" evidence="4">
    <location>
        <begin position="406"/>
        <end position="479"/>
    </location>
</feature>
<feature type="compositionally biased region" description="Polar residues" evidence="4">
    <location>
        <begin position="458"/>
        <end position="479"/>
    </location>
</feature>
<evidence type="ECO:0000256" key="4">
    <source>
        <dbReference type="SAM" id="MobiDB-lite"/>
    </source>
</evidence>
<feature type="region of interest" description="Disordered" evidence="4">
    <location>
        <begin position="155"/>
        <end position="370"/>
    </location>
</feature>
<dbReference type="PANTHER" id="PTHR37533">
    <property type="entry name" value="FLAGELLAR HOOK-LENGTH CONTROL PROTEIN"/>
    <property type="match status" value="1"/>
</dbReference>
<dbReference type="AlphaFoldDB" id="A0A3E0UDF3"/>
<keyword evidence="6" id="KW-0969">Cilium</keyword>
<feature type="compositionally biased region" description="Basic and acidic residues" evidence="4">
    <location>
        <begin position="72"/>
        <end position="81"/>
    </location>
</feature>
<feature type="compositionally biased region" description="Low complexity" evidence="4">
    <location>
        <begin position="263"/>
        <end position="274"/>
    </location>
</feature>
<sequence>MTRVNVLSIDTLQSNDLVAGVAPSGDKASNSGEFSKLVDSQLQTQQKEQTNYTSRANDKGTNVDNNQDASVDSEHALDSKNTDAQPNDAKTTEGEESSSQQKDAQASDTPKQVAGEEQVLEEQTASQSLTKQAEQETKPDDFMTLLAKSEKWLSDDTAKGDKNTSVHFAQANGDNKLVADSTSSNESKTNGAEVSGEDKPASESEAQNGTLSDKSSTSKLDELLTAHSSKGSEQKIDASKLGNDSQTSKDEITNDLSVGSQPAANLAGKGNGLAQSTDLNTKIEPKIASAGVEELTEEQSAVQLTNALDTGTSEADAAGNGASSENSKQLSGDLSASQGANQGSSQNTLSAASQGSNAANDKSQANEQSSVQLVNGQAANASNAIDSANDQGLDAEQNAVAANDVQLTSNQQRNTNSAATQRTSGEPSAHVQQLNAVADAAQAEQQEQNLNQGEHQQAETLQQQIETNSQQAQVTAPNSRMSFAESLAAANASQTHTTSSITNTENLTPEQVEQLEAAASRVIDSNLDIKKTQQLQTETINIYRRDFANALKDKVMVMVNQKLQQVDIQLDPPELGNVHVRVNLQGDQAAVNFTVQNLQAKDALEQHMDKLRDMLQESGVDVGDANVAQQQQGNGQEQGRFGRGTSGNEELSTAPENIAQLVKGSATGIDFYA</sequence>
<feature type="compositionally biased region" description="Polar residues" evidence="4">
    <location>
        <begin position="406"/>
        <end position="426"/>
    </location>
</feature>